<dbReference type="Proteomes" id="UP000036947">
    <property type="component" value="Unassembled WGS sequence"/>
</dbReference>
<evidence type="ECO:0000313" key="3">
    <source>
        <dbReference type="Proteomes" id="UP000036947"/>
    </source>
</evidence>
<keyword evidence="3" id="KW-1185">Reference proteome</keyword>
<feature type="compositionally biased region" description="Basic and acidic residues" evidence="1">
    <location>
        <begin position="166"/>
        <end position="194"/>
    </location>
</feature>
<feature type="compositionally biased region" description="Polar residues" evidence="1">
    <location>
        <begin position="220"/>
        <end position="239"/>
    </location>
</feature>
<protein>
    <submittedName>
        <fullName evidence="2">Uncharacterized protein</fullName>
    </submittedName>
</protein>
<name>A0A0L0NJ40_TOLOC</name>
<feature type="compositionally biased region" description="Basic residues" evidence="1">
    <location>
        <begin position="150"/>
        <end position="165"/>
    </location>
</feature>
<organism evidence="2 3">
    <name type="scientific">Tolypocladium ophioglossoides (strain CBS 100239)</name>
    <name type="common">Snaketongue truffleclub</name>
    <name type="synonym">Elaphocordyceps ophioglossoides</name>
    <dbReference type="NCBI Taxonomy" id="1163406"/>
    <lineage>
        <taxon>Eukaryota</taxon>
        <taxon>Fungi</taxon>
        <taxon>Dikarya</taxon>
        <taxon>Ascomycota</taxon>
        <taxon>Pezizomycotina</taxon>
        <taxon>Sordariomycetes</taxon>
        <taxon>Hypocreomycetidae</taxon>
        <taxon>Hypocreales</taxon>
        <taxon>Ophiocordycipitaceae</taxon>
        <taxon>Tolypocladium</taxon>
    </lineage>
</organism>
<evidence type="ECO:0000256" key="1">
    <source>
        <dbReference type="SAM" id="MobiDB-lite"/>
    </source>
</evidence>
<feature type="compositionally biased region" description="Polar residues" evidence="1">
    <location>
        <begin position="1"/>
        <end position="12"/>
    </location>
</feature>
<proteinExistence type="predicted"/>
<feature type="region of interest" description="Disordered" evidence="1">
    <location>
        <begin position="1"/>
        <end position="29"/>
    </location>
</feature>
<dbReference type="OrthoDB" id="4939498at2759"/>
<comment type="caution">
    <text evidence="2">The sequence shown here is derived from an EMBL/GenBank/DDBJ whole genome shotgun (WGS) entry which is preliminary data.</text>
</comment>
<feature type="region of interest" description="Disordered" evidence="1">
    <location>
        <begin position="136"/>
        <end position="261"/>
    </location>
</feature>
<dbReference type="AlphaFoldDB" id="A0A0L0NJ40"/>
<gene>
    <name evidence="2" type="ORF">TOPH_00928</name>
</gene>
<accession>A0A0L0NJ40</accession>
<dbReference type="EMBL" id="LFRF01000002">
    <property type="protein sequence ID" value="KND94048.1"/>
    <property type="molecule type" value="Genomic_DNA"/>
</dbReference>
<evidence type="ECO:0000313" key="2">
    <source>
        <dbReference type="EMBL" id="KND94048.1"/>
    </source>
</evidence>
<sequence length="283" mass="31859">MPSHQRSSANTGRRTHANGPRQSPAQDFEETLLDELKDKNTELNKANSDRDRYQHLYELANKKLSESHAAKEDLKAQVQGLKEDHALLKKRLEDTEEDNERLASQNDLWDSHYTALEKHFNELVAHYNAIVASVPSSSQRSAMKLPERPKHSHKSSSKREHKEHKEHKEERPRKSGKETQDQKDRLSRRFEEKRSRRGSFLEAWGPGTGGSATSAGSGSRAYSNVATTGHGQSPTTSPAHNKVAFSSVPRTTNPLSPSLYQTSSSAVYDDYEDGNYHAYPVGR</sequence>
<reference evidence="2 3" key="1">
    <citation type="journal article" date="2015" name="BMC Genomics">
        <title>The genome of the truffle-parasite Tolypocladium ophioglossoides and the evolution of antifungal peptaibiotics.</title>
        <authorList>
            <person name="Quandt C.A."/>
            <person name="Bushley K.E."/>
            <person name="Spatafora J.W."/>
        </authorList>
    </citation>
    <scope>NUCLEOTIDE SEQUENCE [LARGE SCALE GENOMIC DNA]</scope>
    <source>
        <strain evidence="2 3">CBS 100239</strain>
    </source>
</reference>
<feature type="compositionally biased region" description="Polar residues" evidence="1">
    <location>
        <begin position="248"/>
        <end position="261"/>
    </location>
</feature>
<dbReference type="STRING" id="1163406.A0A0L0NJ40"/>